<organism evidence="14">
    <name type="scientific">Desulfobacca acetoxidans</name>
    <dbReference type="NCBI Taxonomy" id="60893"/>
    <lineage>
        <taxon>Bacteria</taxon>
        <taxon>Pseudomonadati</taxon>
        <taxon>Thermodesulfobacteriota</taxon>
        <taxon>Desulfobaccia</taxon>
        <taxon>Desulfobaccales</taxon>
        <taxon>Desulfobaccaceae</taxon>
        <taxon>Desulfobacca</taxon>
    </lineage>
</organism>
<keyword evidence="7" id="KW-0862">Zinc</keyword>
<dbReference type="SMART" id="SM00382">
    <property type="entry name" value="AAA"/>
    <property type="match status" value="1"/>
</dbReference>
<dbReference type="InterPro" id="IPR027417">
    <property type="entry name" value="P-loop_NTPase"/>
</dbReference>
<dbReference type="InterPro" id="IPR050238">
    <property type="entry name" value="DNA_Rep/Repair_Clamp_Loader"/>
</dbReference>
<feature type="domain" description="AAA+ ATPase" evidence="13">
    <location>
        <begin position="36"/>
        <end position="178"/>
    </location>
</feature>
<accession>A0A7C3SJB9</accession>
<evidence type="ECO:0000259" key="13">
    <source>
        <dbReference type="SMART" id="SM00382"/>
    </source>
</evidence>
<evidence type="ECO:0000256" key="12">
    <source>
        <dbReference type="SAM" id="MobiDB-lite"/>
    </source>
</evidence>
<evidence type="ECO:0000256" key="2">
    <source>
        <dbReference type="ARBA" id="ARBA00022679"/>
    </source>
</evidence>
<protein>
    <recommendedName>
        <fullName evidence="11">DNA polymerase III subunit gamma/tau</fullName>
        <ecNumber evidence="11">2.7.7.7</ecNumber>
    </recommendedName>
</protein>
<evidence type="ECO:0000256" key="10">
    <source>
        <dbReference type="ARBA" id="ARBA00049244"/>
    </source>
</evidence>
<gene>
    <name evidence="11 14" type="primary">dnaX</name>
    <name evidence="14" type="ORF">ENV62_01705</name>
</gene>
<dbReference type="InterPro" id="IPR008921">
    <property type="entry name" value="DNA_pol3_clamp-load_cplx_C"/>
</dbReference>
<sequence>MYQVLARKWRPQTFEEVVGQEPITVTLQNALAQGRVAHAFLFSGSRGVGKTSVARIMAKALNCQHGPTPHPCNECQPCREITAGSSLDVLEIDGASNRGIDEVRDLREKIKYAPVQGHYKVYIIDEVHMLTKEAFNALLKTLEEPPGHAVFILATTEPHKVPATILSRCQRYDFRRIPTTRIQEHLERLVKQEGWKIDPEGLALVAREAEGSMRDAQGFLDQVVTFGGNAVSVQEIARILGVTDRGALLTAARAVVERQGPALLTLIDDLYNQGHDLKRFYLDLLTYFRHLLLAGLHPEARHLAPVADSEWEELTRLARQVPALHLHNLLSVLLQGEEELRRAAQPRLALEVLLLRLVHLEPLMPVKEWLKRLENLEQRLGKDVHRTESQLPATDPAAGDRENGAGPSRLEGIGAEDLADTWRAFLAYLQKEEGGPLAAKLAHSELAKISGHCLYIKGGRAWTLRAVGQEARLEKLVQAFFGPQYTFSLELPENKAGKRSETGAPKPLSKADLKQQALEIFGGRWLDAGREEEK</sequence>
<dbReference type="GO" id="GO:0003677">
    <property type="term" value="F:DNA binding"/>
    <property type="evidence" value="ECO:0007669"/>
    <property type="project" value="InterPro"/>
</dbReference>
<dbReference type="Pfam" id="PF22608">
    <property type="entry name" value="DNAX_ATPase_lid"/>
    <property type="match status" value="1"/>
</dbReference>
<keyword evidence="8 11" id="KW-0067">ATP-binding</keyword>
<dbReference type="GO" id="GO:0003887">
    <property type="term" value="F:DNA-directed DNA polymerase activity"/>
    <property type="evidence" value="ECO:0007669"/>
    <property type="project" value="UniProtKB-KW"/>
</dbReference>
<dbReference type="Gene3D" id="3.40.50.300">
    <property type="entry name" value="P-loop containing nucleotide triphosphate hydrolases"/>
    <property type="match status" value="1"/>
</dbReference>
<keyword evidence="5" id="KW-0479">Metal-binding</keyword>
<keyword evidence="9 11" id="KW-0239">DNA-directed DNA polymerase</keyword>
<evidence type="ECO:0000256" key="6">
    <source>
        <dbReference type="ARBA" id="ARBA00022741"/>
    </source>
</evidence>
<proteinExistence type="inferred from homology"/>
<name>A0A7C3SJB9_9BACT</name>
<keyword evidence="6 11" id="KW-0547">Nucleotide-binding</keyword>
<dbReference type="FunFam" id="1.10.8.60:FF:000013">
    <property type="entry name" value="DNA polymerase III subunit gamma/tau"/>
    <property type="match status" value="1"/>
</dbReference>
<dbReference type="EC" id="2.7.7.7" evidence="11"/>
<dbReference type="CDD" id="cd00009">
    <property type="entry name" value="AAA"/>
    <property type="match status" value="1"/>
</dbReference>
<evidence type="ECO:0000256" key="5">
    <source>
        <dbReference type="ARBA" id="ARBA00022723"/>
    </source>
</evidence>
<evidence type="ECO:0000256" key="1">
    <source>
        <dbReference type="ARBA" id="ARBA00006360"/>
    </source>
</evidence>
<dbReference type="CDD" id="cd18137">
    <property type="entry name" value="HLD_clamp_pol_III_gamma_tau"/>
    <property type="match status" value="1"/>
</dbReference>
<keyword evidence="3 11" id="KW-0548">Nucleotidyltransferase</keyword>
<dbReference type="InterPro" id="IPR003593">
    <property type="entry name" value="AAA+_ATPase"/>
</dbReference>
<dbReference type="PRINTS" id="PR00300">
    <property type="entry name" value="CLPPROTEASEA"/>
</dbReference>
<dbReference type="InterPro" id="IPR022754">
    <property type="entry name" value="DNA_pol_III_gamma-3"/>
</dbReference>
<dbReference type="AlphaFoldDB" id="A0A7C3SJB9"/>
<evidence type="ECO:0000256" key="8">
    <source>
        <dbReference type="ARBA" id="ARBA00022840"/>
    </source>
</evidence>
<evidence type="ECO:0000256" key="7">
    <source>
        <dbReference type="ARBA" id="ARBA00022833"/>
    </source>
</evidence>
<dbReference type="PANTHER" id="PTHR11669">
    <property type="entry name" value="REPLICATION FACTOR C / DNA POLYMERASE III GAMMA-TAU SUBUNIT"/>
    <property type="match status" value="1"/>
</dbReference>
<comment type="catalytic activity">
    <reaction evidence="10 11">
        <text>DNA(n) + a 2'-deoxyribonucleoside 5'-triphosphate = DNA(n+1) + diphosphate</text>
        <dbReference type="Rhea" id="RHEA:22508"/>
        <dbReference type="Rhea" id="RHEA-COMP:17339"/>
        <dbReference type="Rhea" id="RHEA-COMP:17340"/>
        <dbReference type="ChEBI" id="CHEBI:33019"/>
        <dbReference type="ChEBI" id="CHEBI:61560"/>
        <dbReference type="ChEBI" id="CHEBI:173112"/>
        <dbReference type="EC" id="2.7.7.7"/>
    </reaction>
</comment>
<dbReference type="EMBL" id="DTHB01000016">
    <property type="protein sequence ID" value="HGB13945.1"/>
    <property type="molecule type" value="Genomic_DNA"/>
</dbReference>
<evidence type="ECO:0000256" key="4">
    <source>
        <dbReference type="ARBA" id="ARBA00022705"/>
    </source>
</evidence>
<feature type="region of interest" description="Disordered" evidence="12">
    <location>
        <begin position="384"/>
        <end position="412"/>
    </location>
</feature>
<comment type="similarity">
    <text evidence="1 11">Belongs to the DnaX/STICHEL family.</text>
</comment>
<dbReference type="InterPro" id="IPR045085">
    <property type="entry name" value="HLD_clamp_pol_III_gamma_tau"/>
</dbReference>
<dbReference type="GO" id="GO:0006261">
    <property type="term" value="P:DNA-templated DNA replication"/>
    <property type="evidence" value="ECO:0007669"/>
    <property type="project" value="TreeGrafter"/>
</dbReference>
<dbReference type="InterPro" id="IPR012763">
    <property type="entry name" value="DNA_pol_III_sug/sutau_N"/>
</dbReference>
<reference evidence="14" key="1">
    <citation type="journal article" date="2020" name="mSystems">
        <title>Genome- and Community-Level Interaction Insights into Carbon Utilization and Element Cycling Functions of Hydrothermarchaeota in Hydrothermal Sediment.</title>
        <authorList>
            <person name="Zhou Z."/>
            <person name="Liu Y."/>
            <person name="Xu W."/>
            <person name="Pan J."/>
            <person name="Luo Z.H."/>
            <person name="Li M."/>
        </authorList>
    </citation>
    <scope>NUCLEOTIDE SEQUENCE [LARGE SCALE GENOMIC DNA]</scope>
    <source>
        <strain evidence="14">SpSt-776</strain>
    </source>
</reference>
<dbReference type="Gene3D" id="1.10.8.60">
    <property type="match status" value="1"/>
</dbReference>
<evidence type="ECO:0000313" key="14">
    <source>
        <dbReference type="EMBL" id="HGB13945.1"/>
    </source>
</evidence>
<comment type="caution">
    <text evidence="14">The sequence shown here is derived from an EMBL/GenBank/DDBJ whole genome shotgun (WGS) entry which is preliminary data.</text>
</comment>
<dbReference type="NCBIfam" id="NF004046">
    <property type="entry name" value="PRK05563.1"/>
    <property type="match status" value="1"/>
</dbReference>
<evidence type="ECO:0000256" key="9">
    <source>
        <dbReference type="ARBA" id="ARBA00022932"/>
    </source>
</evidence>
<comment type="subunit">
    <text evidence="11">DNA polymerase III contains a core (composed of alpha, epsilon and theta chains) that associates with a tau subunit. This core dimerizes to form the POLIII' complex. PolIII' associates with the gamma complex (composed of gamma, delta, delta', psi and chi chains) and with the beta chain to form the complete DNA polymerase III complex.</text>
</comment>
<dbReference type="InterPro" id="IPR001270">
    <property type="entry name" value="ClpA/B"/>
</dbReference>
<dbReference type="PANTHER" id="PTHR11669:SF0">
    <property type="entry name" value="PROTEIN STICHEL-LIKE 2"/>
    <property type="match status" value="1"/>
</dbReference>
<dbReference type="Pfam" id="PF12169">
    <property type="entry name" value="DNA_pol3_gamma3"/>
    <property type="match status" value="1"/>
</dbReference>
<evidence type="ECO:0000256" key="3">
    <source>
        <dbReference type="ARBA" id="ARBA00022695"/>
    </source>
</evidence>
<dbReference type="SUPFAM" id="SSF48019">
    <property type="entry name" value="post-AAA+ oligomerization domain-like"/>
    <property type="match status" value="1"/>
</dbReference>
<dbReference type="FunFam" id="3.40.50.300:FF:000014">
    <property type="entry name" value="DNA polymerase III subunit gamma/tau"/>
    <property type="match status" value="1"/>
</dbReference>
<keyword evidence="2 11" id="KW-0808">Transferase</keyword>
<dbReference type="Pfam" id="PF13177">
    <property type="entry name" value="DNA_pol3_delta2"/>
    <property type="match status" value="1"/>
</dbReference>
<dbReference type="Gene3D" id="1.20.272.10">
    <property type="match status" value="1"/>
</dbReference>
<dbReference type="GO" id="GO:0009360">
    <property type="term" value="C:DNA polymerase III complex"/>
    <property type="evidence" value="ECO:0007669"/>
    <property type="project" value="InterPro"/>
</dbReference>
<dbReference type="GO" id="GO:0005524">
    <property type="term" value="F:ATP binding"/>
    <property type="evidence" value="ECO:0007669"/>
    <property type="project" value="UniProtKB-KW"/>
</dbReference>
<dbReference type="SUPFAM" id="SSF52540">
    <property type="entry name" value="P-loop containing nucleoside triphosphate hydrolases"/>
    <property type="match status" value="1"/>
</dbReference>
<evidence type="ECO:0000256" key="11">
    <source>
        <dbReference type="RuleBase" id="RU364063"/>
    </source>
</evidence>
<dbReference type="NCBIfam" id="TIGR02397">
    <property type="entry name" value="dnaX_nterm"/>
    <property type="match status" value="1"/>
</dbReference>
<dbReference type="GO" id="GO:0046872">
    <property type="term" value="F:metal ion binding"/>
    <property type="evidence" value="ECO:0007669"/>
    <property type="project" value="UniProtKB-KW"/>
</dbReference>
<keyword evidence="4 11" id="KW-0235">DNA replication</keyword>
<comment type="function">
    <text evidence="11">DNA polymerase III is a complex, multichain enzyme responsible for most of the replicative synthesis in bacteria. This DNA polymerase also exhibits 3' to 5' exonuclease activity.</text>
</comment>